<dbReference type="InterPro" id="IPR050214">
    <property type="entry name" value="Cys_Synth/Cystath_Beta-Synth"/>
</dbReference>
<dbReference type="PANTHER" id="PTHR10314">
    <property type="entry name" value="CYSTATHIONINE BETA-SYNTHASE"/>
    <property type="match status" value="1"/>
</dbReference>
<accession>A0ABU1W6D2</accession>
<dbReference type="Gene3D" id="3.40.30.10">
    <property type="entry name" value="Glutaredoxin"/>
    <property type="match status" value="1"/>
</dbReference>
<dbReference type="GO" id="GO:0004124">
    <property type="term" value="F:cysteine synthase activity"/>
    <property type="evidence" value="ECO:0007669"/>
    <property type="project" value="UniProtKB-EC"/>
</dbReference>
<feature type="region of interest" description="Disordered" evidence="6">
    <location>
        <begin position="343"/>
        <end position="365"/>
    </location>
</feature>
<dbReference type="Pfam" id="PF00462">
    <property type="entry name" value="Glutaredoxin"/>
    <property type="match status" value="1"/>
</dbReference>
<feature type="domain" description="Glutaredoxin" evidence="8">
    <location>
        <begin position="388"/>
        <end position="454"/>
    </location>
</feature>
<evidence type="ECO:0000256" key="3">
    <source>
        <dbReference type="ARBA" id="ARBA00012681"/>
    </source>
</evidence>
<dbReference type="SUPFAM" id="SSF52833">
    <property type="entry name" value="Thioredoxin-like"/>
    <property type="match status" value="1"/>
</dbReference>
<name>A0ABU1W6D2_9GAMM</name>
<keyword evidence="4" id="KW-0663">Pyridoxal phosphate</keyword>
<evidence type="ECO:0000313" key="10">
    <source>
        <dbReference type="Proteomes" id="UP001251524"/>
    </source>
</evidence>
<comment type="catalytic activity">
    <reaction evidence="5">
        <text>O-acetyl-L-serine + hydrogen sulfide = L-cysteine + acetate</text>
        <dbReference type="Rhea" id="RHEA:14829"/>
        <dbReference type="ChEBI" id="CHEBI:29919"/>
        <dbReference type="ChEBI" id="CHEBI:30089"/>
        <dbReference type="ChEBI" id="CHEBI:35235"/>
        <dbReference type="ChEBI" id="CHEBI:58340"/>
        <dbReference type="EC" id="2.5.1.47"/>
    </reaction>
</comment>
<evidence type="ECO:0000256" key="6">
    <source>
        <dbReference type="SAM" id="MobiDB-lite"/>
    </source>
</evidence>
<evidence type="ECO:0000259" key="8">
    <source>
        <dbReference type="Pfam" id="PF00462"/>
    </source>
</evidence>
<dbReference type="InterPro" id="IPR001926">
    <property type="entry name" value="TrpB-like_PALP"/>
</dbReference>
<dbReference type="SUPFAM" id="SSF53686">
    <property type="entry name" value="Tryptophan synthase beta subunit-like PLP-dependent enzymes"/>
    <property type="match status" value="1"/>
</dbReference>
<keyword evidence="10" id="KW-1185">Reference proteome</keyword>
<feature type="domain" description="Tryptophan synthase beta chain-like PALP" evidence="7">
    <location>
        <begin position="10"/>
        <end position="313"/>
    </location>
</feature>
<evidence type="ECO:0000259" key="7">
    <source>
        <dbReference type="Pfam" id="PF00291"/>
    </source>
</evidence>
<dbReference type="InterPro" id="IPR002109">
    <property type="entry name" value="Glutaredoxin"/>
</dbReference>
<dbReference type="Pfam" id="PF00291">
    <property type="entry name" value="PALP"/>
    <property type="match status" value="1"/>
</dbReference>
<keyword evidence="9" id="KW-0808">Transferase</keyword>
<dbReference type="CDD" id="cd01561">
    <property type="entry name" value="CBS_like"/>
    <property type="match status" value="1"/>
</dbReference>
<evidence type="ECO:0000256" key="4">
    <source>
        <dbReference type="ARBA" id="ARBA00022898"/>
    </source>
</evidence>
<proteinExistence type="predicted"/>
<gene>
    <name evidence="9" type="ORF">J2X06_000226</name>
</gene>
<dbReference type="InterPro" id="IPR036052">
    <property type="entry name" value="TrpB-like_PALP_sf"/>
</dbReference>
<dbReference type="EC" id="2.5.1.47" evidence="3"/>
<dbReference type="Proteomes" id="UP001251524">
    <property type="component" value="Unassembled WGS sequence"/>
</dbReference>
<evidence type="ECO:0000313" key="9">
    <source>
        <dbReference type="EMBL" id="MDR7133042.1"/>
    </source>
</evidence>
<evidence type="ECO:0000256" key="1">
    <source>
        <dbReference type="ARBA" id="ARBA00001933"/>
    </source>
</evidence>
<sequence>MSGRYDDILATIGRTPVVRIRHLAPPEVAVYAKLEARNPMGSVKDRLALGIIEDAERRGTLRPGQTVIEATSGNTGIGLAMVCAVKGYPLVVTMAENFSVERRRMMRFLGAKVVLTPAALKGSGMLAKAVELAQAHGWFLCRQFENEANAEIHSRTTAQEILADFAGDRLDYWVTGYGTGGTLKGVSRVLKAQRPDTRIVVCEPDNSPILGSGVPQPRRADGAPAESHPAFRPHLMQGWSPDFIPKLTQDAIDAHGIDRVLPINGNDALRLSRELARREGIFTGISGGATFAGALQVAAEAAPGSVLLCMLPDTGERYLSTPLFEDISSDMGEEEWAISRSTPGARFDIPTPAPTPAPAAAPSTEPEVAPEVAAFVEQVLADSNQPLVLFALEWCEFCWSVRKLFARCGIPYRSIDLDSAQYQQGDRGGQIRALLRGRTGSRTIPQVFVGGEFIGGCSETFDAFRDGRLQQLLKENGVRFDESVDVDPYTLLPGWLQPR</sequence>
<reference evidence="9 10" key="1">
    <citation type="submission" date="2023-07" db="EMBL/GenBank/DDBJ databases">
        <title>Sorghum-associated microbial communities from plants grown in Nebraska, USA.</title>
        <authorList>
            <person name="Schachtman D."/>
        </authorList>
    </citation>
    <scope>NUCLEOTIDE SEQUENCE [LARGE SCALE GENOMIC DNA]</scope>
    <source>
        <strain evidence="9 10">BE198</strain>
    </source>
</reference>
<protein>
    <recommendedName>
        <fullName evidence="3">cysteine synthase</fullName>
        <ecNumber evidence="3">2.5.1.47</ecNumber>
    </recommendedName>
</protein>
<evidence type="ECO:0000256" key="2">
    <source>
        <dbReference type="ARBA" id="ARBA00004962"/>
    </source>
</evidence>
<dbReference type="InterPro" id="IPR014025">
    <property type="entry name" value="Glutaredoxin_subgr"/>
</dbReference>
<dbReference type="Gene3D" id="3.40.50.1100">
    <property type="match status" value="2"/>
</dbReference>
<comment type="caution">
    <text evidence="9">The sequence shown here is derived from an EMBL/GenBank/DDBJ whole genome shotgun (WGS) entry which is preliminary data.</text>
</comment>
<dbReference type="PROSITE" id="PS51354">
    <property type="entry name" value="GLUTAREDOXIN_2"/>
    <property type="match status" value="1"/>
</dbReference>
<organism evidence="9 10">
    <name type="scientific">Lysobacter niastensis</name>
    <dbReference type="NCBI Taxonomy" id="380629"/>
    <lineage>
        <taxon>Bacteria</taxon>
        <taxon>Pseudomonadati</taxon>
        <taxon>Pseudomonadota</taxon>
        <taxon>Gammaproteobacteria</taxon>
        <taxon>Lysobacterales</taxon>
        <taxon>Lysobacteraceae</taxon>
        <taxon>Lysobacter</taxon>
    </lineage>
</organism>
<comment type="cofactor">
    <cofactor evidence="1">
        <name>pyridoxal 5'-phosphate</name>
        <dbReference type="ChEBI" id="CHEBI:597326"/>
    </cofactor>
</comment>
<comment type="pathway">
    <text evidence="2">Amino-acid biosynthesis; L-cysteine biosynthesis; L-cysteine from L-serine: step 2/2.</text>
</comment>
<dbReference type="InterPro" id="IPR036249">
    <property type="entry name" value="Thioredoxin-like_sf"/>
</dbReference>
<evidence type="ECO:0000256" key="5">
    <source>
        <dbReference type="ARBA" id="ARBA00047931"/>
    </source>
</evidence>
<dbReference type="PRINTS" id="PR00160">
    <property type="entry name" value="GLUTAREDOXIN"/>
</dbReference>
<dbReference type="EMBL" id="JAVDVY010000001">
    <property type="protein sequence ID" value="MDR7133042.1"/>
    <property type="molecule type" value="Genomic_DNA"/>
</dbReference>